<protein>
    <recommendedName>
        <fullName evidence="4">Lipoprotein</fullName>
    </recommendedName>
</protein>
<gene>
    <name evidence="2" type="ORF">CLV92_10494</name>
</gene>
<dbReference type="AlphaFoldDB" id="A0A2S6ITA3"/>
<evidence type="ECO:0000313" key="3">
    <source>
        <dbReference type="Proteomes" id="UP000239485"/>
    </source>
</evidence>
<name>A0A2S6ITA3_9ACTN</name>
<dbReference type="Proteomes" id="UP000239485">
    <property type="component" value="Unassembled WGS sequence"/>
</dbReference>
<comment type="caution">
    <text evidence="2">The sequence shown here is derived from an EMBL/GenBank/DDBJ whole genome shotgun (WGS) entry which is preliminary data.</text>
</comment>
<organism evidence="2 3">
    <name type="scientific">Kineococcus xinjiangensis</name>
    <dbReference type="NCBI Taxonomy" id="512762"/>
    <lineage>
        <taxon>Bacteria</taxon>
        <taxon>Bacillati</taxon>
        <taxon>Actinomycetota</taxon>
        <taxon>Actinomycetes</taxon>
        <taxon>Kineosporiales</taxon>
        <taxon>Kineosporiaceae</taxon>
        <taxon>Kineococcus</taxon>
    </lineage>
</organism>
<accession>A0A2S6ITA3</accession>
<sequence>MLGVTTAPEAAVALSAHLLSSSHRVVVAADEPAALERGAAVAAGLAAPLLLPAPATAAEVQRLGAQEVLTVGQAAARWARETFPDGDGPRVREAGDPRPASARRASDTVVLLTGAAWESAAAATARAVGAQVLTVPTGDPRAHAAVVDALHAAGPQHVVGLGSAFAAPELFAERVEVALTGVQVPGGGQLPLAQRRLIALYGHPGTPSLGVLGEQPLQAALARAREFAGRYDGLGGLPAVPTLEIITTVASDSPGADGDYSNEADPAELKPWVDAAEQAGIAVILDLQPGRSDFLAQAKRYESLLARPHVGLALDPEWKLRPDQRPLRQIGAVSAAEVNGVGDWLAQLVRENDLPQKVFLLHQFRTSMVPDRDLVNTARDELVTVVHADGHGTPAMKHATYRALTAGGPPGLVWGWKNFLDEDDPTLSPGETVAVDPSPVFISYQ</sequence>
<feature type="region of interest" description="Disordered" evidence="1">
    <location>
        <begin position="80"/>
        <end position="102"/>
    </location>
</feature>
<keyword evidence="3" id="KW-1185">Reference proteome</keyword>
<dbReference type="EMBL" id="PTJD01000004">
    <property type="protein sequence ID" value="PPK97276.1"/>
    <property type="molecule type" value="Genomic_DNA"/>
</dbReference>
<evidence type="ECO:0000256" key="1">
    <source>
        <dbReference type="SAM" id="MobiDB-lite"/>
    </source>
</evidence>
<reference evidence="2 3" key="1">
    <citation type="submission" date="2018-02" db="EMBL/GenBank/DDBJ databases">
        <title>Genomic Encyclopedia of Archaeal and Bacterial Type Strains, Phase II (KMG-II): from individual species to whole genera.</title>
        <authorList>
            <person name="Goeker M."/>
        </authorList>
    </citation>
    <scope>NUCLEOTIDE SEQUENCE [LARGE SCALE GENOMIC DNA]</scope>
    <source>
        <strain evidence="2 3">DSM 22857</strain>
    </source>
</reference>
<feature type="compositionally biased region" description="Basic and acidic residues" evidence="1">
    <location>
        <begin position="80"/>
        <end position="96"/>
    </location>
</feature>
<proteinExistence type="predicted"/>
<evidence type="ECO:0008006" key="4">
    <source>
        <dbReference type="Google" id="ProtNLM"/>
    </source>
</evidence>
<evidence type="ECO:0000313" key="2">
    <source>
        <dbReference type="EMBL" id="PPK97276.1"/>
    </source>
</evidence>